<keyword evidence="2" id="KW-1185">Reference proteome</keyword>
<reference evidence="1" key="1">
    <citation type="submission" date="2023-01" db="EMBL/GenBank/DDBJ databases">
        <title>The growth and conidiation of Purpureocillium lavendulum are regulated by nitrogen source and histone H3K14 acetylation.</title>
        <authorList>
            <person name="Tang P."/>
            <person name="Han J."/>
            <person name="Zhang C."/>
            <person name="Tang P."/>
            <person name="Qi F."/>
            <person name="Zhang K."/>
            <person name="Liang L."/>
        </authorList>
    </citation>
    <scope>NUCLEOTIDE SEQUENCE</scope>
    <source>
        <strain evidence="1">YMF1.00683</strain>
    </source>
</reference>
<name>A0AB34G396_9HYPO</name>
<protein>
    <submittedName>
        <fullName evidence="1">NAD dependent epimerase/dehydratase</fullName>
    </submittedName>
</protein>
<gene>
    <name evidence="1" type="ORF">O9K51_00187</name>
</gene>
<sequence length="268" mass="29893">MQVEASRRLNTFTLSESFVAGVAHALNSAQVSCVLWGHCLLRVHGVPTIVGSLDFVVPDCELTAAQASLRGHEALQFCREDESCPDFPVVRLHPPPAYHFHIESSEVPLNIFPQSEVLWFLPPFGSSLLPTEAGLLPPQYLLSTDQASLPPRDRPGRGSGVFAHPEDAVVVLKSHVLLEAYMRLFARDSGKQIGSYSMAMVDYMELYVDEDGFLDVDLLPEPLRTFYKDLKEGDKSVRQWRWDLREALGVPQVPSEPMSAWYAQSGKQ</sequence>
<comment type="caution">
    <text evidence="1">The sequence shown here is derived from an EMBL/GenBank/DDBJ whole genome shotgun (WGS) entry which is preliminary data.</text>
</comment>
<organism evidence="1 2">
    <name type="scientific">Purpureocillium lavendulum</name>
    <dbReference type="NCBI Taxonomy" id="1247861"/>
    <lineage>
        <taxon>Eukaryota</taxon>
        <taxon>Fungi</taxon>
        <taxon>Dikarya</taxon>
        <taxon>Ascomycota</taxon>
        <taxon>Pezizomycotina</taxon>
        <taxon>Sordariomycetes</taxon>
        <taxon>Hypocreomycetidae</taxon>
        <taxon>Hypocreales</taxon>
        <taxon>Ophiocordycipitaceae</taxon>
        <taxon>Purpureocillium</taxon>
    </lineage>
</organism>
<accession>A0AB34G396</accession>
<evidence type="ECO:0000313" key="1">
    <source>
        <dbReference type="EMBL" id="KAJ6445426.1"/>
    </source>
</evidence>
<evidence type="ECO:0000313" key="2">
    <source>
        <dbReference type="Proteomes" id="UP001163105"/>
    </source>
</evidence>
<dbReference type="Proteomes" id="UP001163105">
    <property type="component" value="Unassembled WGS sequence"/>
</dbReference>
<proteinExistence type="predicted"/>
<dbReference type="AlphaFoldDB" id="A0AB34G396"/>
<dbReference type="EMBL" id="JAQHRD010000001">
    <property type="protein sequence ID" value="KAJ6445426.1"/>
    <property type="molecule type" value="Genomic_DNA"/>
</dbReference>